<feature type="domain" description="Glycosyl transferase family 1" evidence="1">
    <location>
        <begin position="196"/>
        <end position="350"/>
    </location>
</feature>
<keyword evidence="3" id="KW-0328">Glycosyltransferase</keyword>
<dbReference type="Proteomes" id="UP000318538">
    <property type="component" value="Chromosome"/>
</dbReference>
<evidence type="ECO:0000313" key="4">
    <source>
        <dbReference type="Proteomes" id="UP000318538"/>
    </source>
</evidence>
<protein>
    <submittedName>
        <fullName evidence="3">Glycogen synthase</fullName>
        <ecNumber evidence="3">2.4.1.11</ecNumber>
    </submittedName>
</protein>
<evidence type="ECO:0000259" key="1">
    <source>
        <dbReference type="Pfam" id="PF00534"/>
    </source>
</evidence>
<dbReference type="EMBL" id="CP036525">
    <property type="protein sequence ID" value="QDT03525.1"/>
    <property type="molecule type" value="Genomic_DNA"/>
</dbReference>
<dbReference type="CDD" id="cd03801">
    <property type="entry name" value="GT4_PimA-like"/>
    <property type="match status" value="1"/>
</dbReference>
<reference evidence="3 4" key="1">
    <citation type="submission" date="2019-02" db="EMBL/GenBank/DDBJ databases">
        <title>Deep-cultivation of Planctomycetes and their phenomic and genomic characterization uncovers novel biology.</title>
        <authorList>
            <person name="Wiegand S."/>
            <person name="Jogler M."/>
            <person name="Boedeker C."/>
            <person name="Pinto D."/>
            <person name="Vollmers J."/>
            <person name="Rivas-Marin E."/>
            <person name="Kohn T."/>
            <person name="Peeters S.H."/>
            <person name="Heuer A."/>
            <person name="Rast P."/>
            <person name="Oberbeckmann S."/>
            <person name="Bunk B."/>
            <person name="Jeske O."/>
            <person name="Meyerdierks A."/>
            <person name="Storesund J.E."/>
            <person name="Kallscheuer N."/>
            <person name="Luecker S."/>
            <person name="Lage O.M."/>
            <person name="Pohl T."/>
            <person name="Merkel B.J."/>
            <person name="Hornburger P."/>
            <person name="Mueller R.-W."/>
            <person name="Bruemmer F."/>
            <person name="Labrenz M."/>
            <person name="Spormann A.M."/>
            <person name="Op den Camp H."/>
            <person name="Overmann J."/>
            <person name="Amann R."/>
            <person name="Jetten M.S.M."/>
            <person name="Mascher T."/>
            <person name="Medema M.H."/>
            <person name="Devos D.P."/>
            <person name="Kaster A.-K."/>
            <person name="Ovreas L."/>
            <person name="Rohde M."/>
            <person name="Galperin M.Y."/>
            <person name="Jogler C."/>
        </authorList>
    </citation>
    <scope>NUCLEOTIDE SEQUENCE [LARGE SCALE GENOMIC DNA]</scope>
    <source>
        <strain evidence="3 4">K22_7</strain>
    </source>
</reference>
<feature type="domain" description="Glycosyltransferase subfamily 4-like N-terminal" evidence="2">
    <location>
        <begin position="3"/>
        <end position="136"/>
    </location>
</feature>
<gene>
    <name evidence="3" type="ORF">K227x_19090</name>
</gene>
<dbReference type="Pfam" id="PF13439">
    <property type="entry name" value="Glyco_transf_4"/>
    <property type="match status" value="1"/>
</dbReference>
<name>A0A517N8R3_9BACT</name>
<accession>A0A517N8R3</accession>
<keyword evidence="4" id="KW-1185">Reference proteome</keyword>
<dbReference type="RefSeq" id="WP_145169194.1">
    <property type="nucleotide sequence ID" value="NZ_CP036525.1"/>
</dbReference>
<organism evidence="3 4">
    <name type="scientific">Rubripirellula lacrimiformis</name>
    <dbReference type="NCBI Taxonomy" id="1930273"/>
    <lineage>
        <taxon>Bacteria</taxon>
        <taxon>Pseudomonadati</taxon>
        <taxon>Planctomycetota</taxon>
        <taxon>Planctomycetia</taxon>
        <taxon>Pirellulales</taxon>
        <taxon>Pirellulaceae</taxon>
        <taxon>Rubripirellula</taxon>
    </lineage>
</organism>
<evidence type="ECO:0000313" key="3">
    <source>
        <dbReference type="EMBL" id="QDT03525.1"/>
    </source>
</evidence>
<dbReference type="KEGG" id="rlc:K227x_19090"/>
<dbReference type="InterPro" id="IPR001296">
    <property type="entry name" value="Glyco_trans_1"/>
</dbReference>
<dbReference type="Gene3D" id="3.40.50.2000">
    <property type="entry name" value="Glycogen Phosphorylase B"/>
    <property type="match status" value="2"/>
</dbReference>
<dbReference type="AlphaFoldDB" id="A0A517N8R3"/>
<keyword evidence="3" id="KW-0808">Transferase</keyword>
<dbReference type="InterPro" id="IPR028098">
    <property type="entry name" value="Glyco_trans_4-like_N"/>
</dbReference>
<dbReference type="Pfam" id="PF00534">
    <property type="entry name" value="Glycos_transf_1"/>
    <property type="match status" value="1"/>
</dbReference>
<dbReference type="PANTHER" id="PTHR12526">
    <property type="entry name" value="GLYCOSYLTRANSFERASE"/>
    <property type="match status" value="1"/>
</dbReference>
<dbReference type="EC" id="2.4.1.11" evidence="3"/>
<evidence type="ECO:0000259" key="2">
    <source>
        <dbReference type="Pfam" id="PF13439"/>
    </source>
</evidence>
<proteinExistence type="predicted"/>
<sequence length="383" mass="42680">MDHISRRLVAEGHSVSYVRFDDGYLTEELAVPDGVVAYDIVVPAKRFPWHVWKQERKFGEEFRNWIGAKKPDIVHTNFCLPGNVARRIAMQTKVPGVVTTYHELFGSLNAYLKCSTRRTERNCNRLVYISKTVARSYGASDFLCDTNIDLSHPKLASASKPELDRDSQNTVQDTSDSKHQLIYNGIDVQQIQSFGANAKPVIPQQLIAVGRLVPEKGHALIVKALPKLAEQFPEVKLVLVGEGPQRNQLAMLAKQLGVTEQVEFRGWVPQGEVIATMTQSHCVVLPSIHEGFGLALAEAMLTGRPIVASDIPVFREVASDSGVRYFAENDSEQLATQISGALSDPDEQSQQACATAQRVRENFSSELMAERYLKIYEQLCPKK</sequence>
<dbReference type="GO" id="GO:0004373">
    <property type="term" value="F:alpha-1,4-glucan glucosyltransferase (UDP-glucose donor) activity"/>
    <property type="evidence" value="ECO:0007669"/>
    <property type="project" value="UniProtKB-EC"/>
</dbReference>
<dbReference type="SUPFAM" id="SSF53756">
    <property type="entry name" value="UDP-Glycosyltransferase/glycogen phosphorylase"/>
    <property type="match status" value="1"/>
</dbReference>
<dbReference type="OrthoDB" id="232381at2"/>
<dbReference type="PANTHER" id="PTHR12526:SF630">
    <property type="entry name" value="GLYCOSYLTRANSFERASE"/>
    <property type="match status" value="1"/>
</dbReference>